<evidence type="ECO:0000259" key="11">
    <source>
        <dbReference type="Pfam" id="PF02875"/>
    </source>
</evidence>
<dbReference type="PANTHER" id="PTHR43024:SF1">
    <property type="entry name" value="UDP-N-ACETYLMURAMOYL-TRIPEPTIDE--D-ALANYL-D-ALANINE LIGASE"/>
    <property type="match status" value="1"/>
</dbReference>
<evidence type="ECO:0000259" key="12">
    <source>
        <dbReference type="Pfam" id="PF08245"/>
    </source>
</evidence>
<evidence type="ECO:0000256" key="3">
    <source>
        <dbReference type="ARBA" id="ARBA00022618"/>
    </source>
</evidence>
<dbReference type="InterPro" id="IPR013221">
    <property type="entry name" value="Mur_ligase_cen"/>
</dbReference>
<feature type="domain" description="Mur ligase central" evidence="12">
    <location>
        <begin position="110"/>
        <end position="289"/>
    </location>
</feature>
<dbReference type="InterPro" id="IPR004101">
    <property type="entry name" value="Mur_ligase_C"/>
</dbReference>
<dbReference type="SUPFAM" id="SSF53244">
    <property type="entry name" value="MurD-like peptide ligases, peptide-binding domain"/>
    <property type="match status" value="1"/>
</dbReference>
<dbReference type="GO" id="GO:0005737">
    <property type="term" value="C:cytoplasm"/>
    <property type="evidence" value="ECO:0007669"/>
    <property type="project" value="UniProtKB-SubCell"/>
</dbReference>
<dbReference type="InterPro" id="IPR005863">
    <property type="entry name" value="UDP-N-AcMur_synth"/>
</dbReference>
<dbReference type="Proteomes" id="UP000324143">
    <property type="component" value="Unassembled WGS sequence"/>
</dbReference>
<keyword evidence="3 10" id="KW-0132">Cell division</keyword>
<evidence type="ECO:0000256" key="6">
    <source>
        <dbReference type="ARBA" id="ARBA00022960"/>
    </source>
</evidence>
<dbReference type="InterPro" id="IPR036615">
    <property type="entry name" value="Mur_ligase_C_dom_sf"/>
</dbReference>
<dbReference type="PANTHER" id="PTHR43024">
    <property type="entry name" value="UDP-N-ACETYLMURAMOYL-TRIPEPTIDE--D-ALANYL-D-ALANINE LIGASE"/>
    <property type="match status" value="1"/>
</dbReference>
<keyword evidence="7 10" id="KW-0573">Peptidoglycan synthesis</keyword>
<keyword evidence="5" id="KW-0067">ATP-binding</keyword>
<evidence type="ECO:0000256" key="9">
    <source>
        <dbReference type="ARBA" id="ARBA00023316"/>
    </source>
</evidence>
<organism evidence="13 14">
    <name type="scientific">Candidatus Mcinerneyibacterium aminivorans</name>
    <dbReference type="NCBI Taxonomy" id="2703815"/>
    <lineage>
        <taxon>Bacteria</taxon>
        <taxon>Candidatus Macinerneyibacteriota</taxon>
        <taxon>Candidatus Mcinerneyibacteria</taxon>
        <taxon>Candidatus Mcinerneyibacteriales</taxon>
        <taxon>Candidatus Mcinerneyibacteriaceae</taxon>
        <taxon>Candidatus Mcinerneyibacterium</taxon>
    </lineage>
</organism>
<evidence type="ECO:0000313" key="14">
    <source>
        <dbReference type="Proteomes" id="UP000324143"/>
    </source>
</evidence>
<dbReference type="Gene3D" id="3.40.1190.10">
    <property type="entry name" value="Mur-like, catalytic domain"/>
    <property type="match status" value="1"/>
</dbReference>
<dbReference type="AlphaFoldDB" id="A0A5D0MHF0"/>
<evidence type="ECO:0000313" key="13">
    <source>
        <dbReference type="EMBL" id="TYB30678.1"/>
    </source>
</evidence>
<evidence type="ECO:0000256" key="5">
    <source>
        <dbReference type="ARBA" id="ARBA00022840"/>
    </source>
</evidence>
<comment type="function">
    <text evidence="10">Involved in cell wall formation. Catalyzes the final step in the synthesis of UDP-N-acetylmuramoyl-pentapeptide, the precursor of murein.</text>
</comment>
<dbReference type="GO" id="GO:0009252">
    <property type="term" value="P:peptidoglycan biosynthetic process"/>
    <property type="evidence" value="ECO:0007669"/>
    <property type="project" value="UniProtKB-UniPathway"/>
</dbReference>
<dbReference type="SUPFAM" id="SSF53623">
    <property type="entry name" value="MurD-like peptide ligases, catalytic domain"/>
    <property type="match status" value="1"/>
</dbReference>
<dbReference type="InterPro" id="IPR035911">
    <property type="entry name" value="MurE/MurF_N"/>
</dbReference>
<dbReference type="SUPFAM" id="SSF63418">
    <property type="entry name" value="MurE/MurF N-terminal domain"/>
    <property type="match status" value="1"/>
</dbReference>
<keyword evidence="9 10" id="KW-0961">Cell wall biogenesis/degradation</keyword>
<dbReference type="InterPro" id="IPR036565">
    <property type="entry name" value="Mur-like_cat_sf"/>
</dbReference>
<comment type="caution">
    <text evidence="13">The sequence shown here is derived from an EMBL/GenBank/DDBJ whole genome shotgun (WGS) entry which is preliminary data.</text>
</comment>
<dbReference type="EC" id="6.3.2.10" evidence="10"/>
<keyword evidence="4" id="KW-0547">Nucleotide-binding</keyword>
<evidence type="ECO:0000256" key="2">
    <source>
        <dbReference type="ARBA" id="ARBA00022598"/>
    </source>
</evidence>
<evidence type="ECO:0000256" key="10">
    <source>
        <dbReference type="RuleBase" id="RU004136"/>
    </source>
</evidence>
<dbReference type="GO" id="GO:0008766">
    <property type="term" value="F:UDP-N-acetylmuramoylalanyl-D-glutamyl-2,6-diaminopimelate-D-alanyl-D-alanine ligase activity"/>
    <property type="evidence" value="ECO:0007669"/>
    <property type="project" value="RHEA"/>
</dbReference>
<keyword evidence="2 13" id="KW-0436">Ligase</keyword>
<dbReference type="NCBIfam" id="TIGR01143">
    <property type="entry name" value="murF"/>
    <property type="match status" value="1"/>
</dbReference>
<name>A0A5D0MHF0_9BACT</name>
<feature type="domain" description="Mur ligase C-terminal" evidence="11">
    <location>
        <begin position="312"/>
        <end position="431"/>
    </location>
</feature>
<dbReference type="InterPro" id="IPR051046">
    <property type="entry name" value="MurCDEF_CellWall_CoF430Synth"/>
</dbReference>
<dbReference type="EMBL" id="VSIX01000089">
    <property type="protein sequence ID" value="TYB30678.1"/>
    <property type="molecule type" value="Genomic_DNA"/>
</dbReference>
<comment type="subcellular location">
    <subcellularLocation>
        <location evidence="10">Cytoplasm</location>
    </subcellularLocation>
</comment>
<comment type="pathway">
    <text evidence="10">Cell wall biogenesis; peptidoglycan biosynthesis.</text>
</comment>
<dbReference type="GO" id="GO:0047480">
    <property type="term" value="F:UDP-N-acetylmuramoyl-tripeptide-D-alanyl-D-alanine ligase activity"/>
    <property type="evidence" value="ECO:0007669"/>
    <property type="project" value="UniProtKB-EC"/>
</dbReference>
<accession>A0A5D0MHF0</accession>
<protein>
    <recommendedName>
        <fullName evidence="10">UDP-N-acetylmuramoyl-tripeptide--D-alanyl-D-alanine ligase</fullName>
        <ecNumber evidence="10">6.3.2.10</ecNumber>
    </recommendedName>
</protein>
<dbReference type="GO" id="GO:0005524">
    <property type="term" value="F:ATP binding"/>
    <property type="evidence" value="ECO:0007669"/>
    <property type="project" value="UniProtKB-KW"/>
</dbReference>
<dbReference type="GO" id="GO:0051301">
    <property type="term" value="P:cell division"/>
    <property type="evidence" value="ECO:0007669"/>
    <property type="project" value="UniProtKB-KW"/>
</dbReference>
<dbReference type="GO" id="GO:0008360">
    <property type="term" value="P:regulation of cell shape"/>
    <property type="evidence" value="ECO:0007669"/>
    <property type="project" value="UniProtKB-KW"/>
</dbReference>
<reference evidence="13" key="1">
    <citation type="submission" date="2019-08" db="EMBL/GenBank/DDBJ databases">
        <title>Genomic characterization of a novel candidate phylum (ARYD3) from a high temperature, high salinity tertiary oil reservoir in north central Oklahoma, USA.</title>
        <authorList>
            <person name="Youssef N.H."/>
            <person name="Yadav A."/>
            <person name="Elshahed M.S."/>
        </authorList>
    </citation>
    <scope>NUCLEOTIDE SEQUENCE [LARGE SCALE GENOMIC DNA]</scope>
    <source>
        <strain evidence="13">ARYD3</strain>
    </source>
</reference>
<dbReference type="GO" id="GO:0071555">
    <property type="term" value="P:cell wall organization"/>
    <property type="evidence" value="ECO:0007669"/>
    <property type="project" value="UniProtKB-KW"/>
</dbReference>
<dbReference type="Gene3D" id="3.40.1390.10">
    <property type="entry name" value="MurE/MurF, N-terminal domain"/>
    <property type="match status" value="1"/>
</dbReference>
<dbReference type="UniPathway" id="UPA00219"/>
<sequence length="446" mass="51829">MRVKKIDSVYYTKKIGNWKQEPSFNSFYFDSREVKQNSLFVAHKGETVNANKFIKDAYVKGASFIIAENEEFIPEKIDIPVLITDDVIRTMQDIVRLIRHDNREKKIIGITGTTGKTSTKDIMYSVLSEKFKTGKTEGNMNTEWGVPYTFLNNIDKDILVIEMGMDHPGDIKKLTEALQPDISIITNISPVHLKYMGSMDKIYRGKTDVFRYSDNSFLKLIKGDDDYSKRAKKEFANVKTYGKNENNDYSFELIDSKKNIKFEFFGENYELNLWGEFNIYNSLPAIIVAKELGIDYTQIKKGLKKVNISSNRINIIEKKGKIIINDTYNSSPSALKAVVDEMKKKYENKKKMLVLGDMLELGRYSEKYHRETVEYIEKNLHNKKCLFLGEEFNKLRNEYESQNFYSSREKLFNDLKKLLDEYDVFLFKASRGLKLEIVVNKVLGSI</sequence>
<dbReference type="Pfam" id="PF08245">
    <property type="entry name" value="Mur_ligase_M"/>
    <property type="match status" value="1"/>
</dbReference>
<gene>
    <name evidence="13" type="ORF">FXF47_07830</name>
</gene>
<evidence type="ECO:0000256" key="8">
    <source>
        <dbReference type="ARBA" id="ARBA00023306"/>
    </source>
</evidence>
<comment type="catalytic activity">
    <reaction evidence="10">
        <text>D-alanyl-D-alanine + UDP-N-acetyl-alpha-D-muramoyl-L-alanyl-gamma-D-glutamyl-meso-2,6-diaminopimelate + ATP = UDP-N-acetyl-alpha-D-muramoyl-L-alanyl-gamma-D-glutamyl-meso-2,6-diaminopimeloyl-D-alanyl-D-alanine + ADP + phosphate + H(+)</text>
        <dbReference type="Rhea" id="RHEA:28374"/>
        <dbReference type="ChEBI" id="CHEBI:15378"/>
        <dbReference type="ChEBI" id="CHEBI:30616"/>
        <dbReference type="ChEBI" id="CHEBI:43474"/>
        <dbReference type="ChEBI" id="CHEBI:57822"/>
        <dbReference type="ChEBI" id="CHEBI:61386"/>
        <dbReference type="ChEBI" id="CHEBI:83905"/>
        <dbReference type="ChEBI" id="CHEBI:456216"/>
        <dbReference type="EC" id="6.3.2.10"/>
    </reaction>
</comment>
<keyword evidence="1" id="KW-0963">Cytoplasm</keyword>
<dbReference type="Gene3D" id="3.90.190.20">
    <property type="entry name" value="Mur ligase, C-terminal domain"/>
    <property type="match status" value="1"/>
</dbReference>
<proteinExistence type="predicted"/>
<keyword evidence="6 10" id="KW-0133">Cell shape</keyword>
<dbReference type="Pfam" id="PF02875">
    <property type="entry name" value="Mur_ligase_C"/>
    <property type="match status" value="1"/>
</dbReference>
<keyword evidence="8 10" id="KW-0131">Cell cycle</keyword>
<evidence type="ECO:0000256" key="4">
    <source>
        <dbReference type="ARBA" id="ARBA00022741"/>
    </source>
</evidence>
<evidence type="ECO:0000256" key="1">
    <source>
        <dbReference type="ARBA" id="ARBA00022490"/>
    </source>
</evidence>
<keyword evidence="14" id="KW-1185">Reference proteome</keyword>
<evidence type="ECO:0000256" key="7">
    <source>
        <dbReference type="ARBA" id="ARBA00022984"/>
    </source>
</evidence>